<sequence length="405" mass="45200">MQLRSRAPVKLSPGQDSVEMQVISWHAEDVPYEDEDAEDADREPGPWGSKTLILKAFGVDAQGDSGCITITDFRPYFYIKLAKEPASAEQVKRRLEMRQERAQGHVRVSLVKLVDFYGYQADCKGTYTKVESRSMQLHRQLIYEVKGWPDAALYESNVDPIIRFCHVRDIKPCSWCRVPAAKYSVHSVELPTTCQFEVTTHWSQVSSMSEREDIGRMLVTSFDIECSSSHGDFPMAVKTYRKLSAELYAEFLKVAEQPRVVQLSAMRACLETAFGIREDEPVAGVSALHFKGHVHCEDARAHISRHLDDVRNILAKTMRVRLEPVVSKARRPFGGRNNGPQDPVRGVLARQLVLKVVPCGKAEQPHTKDDVLTDLDCKLCRGALAALGSSAHPASTAVAAGYPSC</sequence>
<evidence type="ECO:0000313" key="3">
    <source>
        <dbReference type="EMBL" id="WIA12194.1"/>
    </source>
</evidence>
<dbReference type="SUPFAM" id="SSF53098">
    <property type="entry name" value="Ribonuclease H-like"/>
    <property type="match status" value="1"/>
</dbReference>
<dbReference type="Gene3D" id="3.30.342.10">
    <property type="entry name" value="DNA Polymerase, chain B, domain 1"/>
    <property type="match status" value="1"/>
</dbReference>
<protein>
    <recommendedName>
        <fullName evidence="1">DNA polymerase delta catalytic subunit</fullName>
    </recommendedName>
</protein>
<dbReference type="PANTHER" id="PTHR10322">
    <property type="entry name" value="DNA POLYMERASE CATALYTIC SUBUNIT"/>
    <property type="match status" value="1"/>
</dbReference>
<proteinExistence type="predicted"/>
<dbReference type="PANTHER" id="PTHR10322:SF23">
    <property type="entry name" value="DNA POLYMERASE DELTA CATALYTIC SUBUNIT"/>
    <property type="match status" value="1"/>
</dbReference>
<dbReference type="Proteomes" id="UP001244341">
    <property type="component" value="Chromosome 3b"/>
</dbReference>
<accession>A0ABY8TST8</accession>
<dbReference type="EMBL" id="CP126210">
    <property type="protein sequence ID" value="WIA12194.1"/>
    <property type="molecule type" value="Genomic_DNA"/>
</dbReference>
<evidence type="ECO:0000313" key="4">
    <source>
        <dbReference type="Proteomes" id="UP001244341"/>
    </source>
</evidence>
<dbReference type="InterPro" id="IPR006133">
    <property type="entry name" value="DNA-dir_DNA_pol_B_exonuc"/>
</dbReference>
<name>A0ABY8TST8_TETOB</name>
<reference evidence="3 4" key="1">
    <citation type="submission" date="2023-05" db="EMBL/GenBank/DDBJ databases">
        <title>A 100% complete, gapless, phased diploid assembly of the Scenedesmus obliquus UTEX 3031 genome.</title>
        <authorList>
            <person name="Biondi T.C."/>
            <person name="Hanschen E.R."/>
            <person name="Kwon T."/>
            <person name="Eng W."/>
            <person name="Kruse C.P.S."/>
            <person name="Koehler S.I."/>
            <person name="Kunde Y."/>
            <person name="Gleasner C.D."/>
            <person name="You Mak K.T."/>
            <person name="Polle J."/>
            <person name="Hovde B.T."/>
            <person name="Starkenburg S.R."/>
        </authorList>
    </citation>
    <scope>NUCLEOTIDE SEQUENCE [LARGE SCALE GENOMIC DNA]</scope>
    <source>
        <strain evidence="3 4">DOE0152z</strain>
    </source>
</reference>
<dbReference type="InterPro" id="IPR050240">
    <property type="entry name" value="DNA_pol_type-B"/>
</dbReference>
<evidence type="ECO:0000256" key="1">
    <source>
        <dbReference type="ARBA" id="ARBA00024411"/>
    </source>
</evidence>
<dbReference type="Pfam" id="PF03104">
    <property type="entry name" value="DNA_pol_B_exo1"/>
    <property type="match status" value="1"/>
</dbReference>
<organism evidence="3 4">
    <name type="scientific">Tetradesmus obliquus</name>
    <name type="common">Green alga</name>
    <name type="synonym">Acutodesmus obliquus</name>
    <dbReference type="NCBI Taxonomy" id="3088"/>
    <lineage>
        <taxon>Eukaryota</taxon>
        <taxon>Viridiplantae</taxon>
        <taxon>Chlorophyta</taxon>
        <taxon>core chlorophytes</taxon>
        <taxon>Chlorophyceae</taxon>
        <taxon>CS clade</taxon>
        <taxon>Sphaeropleales</taxon>
        <taxon>Scenedesmaceae</taxon>
        <taxon>Tetradesmus</taxon>
    </lineage>
</organism>
<feature type="domain" description="DNA-directed DNA polymerase family B exonuclease" evidence="2">
    <location>
        <begin position="153"/>
        <end position="238"/>
    </location>
</feature>
<evidence type="ECO:0000259" key="2">
    <source>
        <dbReference type="Pfam" id="PF03104"/>
    </source>
</evidence>
<keyword evidence="4" id="KW-1185">Reference proteome</keyword>
<dbReference type="InterPro" id="IPR012337">
    <property type="entry name" value="RNaseH-like_sf"/>
</dbReference>
<gene>
    <name evidence="3" type="ORF">OEZ85_012264</name>
</gene>